<name>A9DNI7_9FLAO</name>
<comment type="caution">
    <text evidence="2">The sequence shown here is derived from an EMBL/GenBank/DDBJ whole genome shotgun (WGS) entry which is preliminary data.</text>
</comment>
<dbReference type="Proteomes" id="UP000002945">
    <property type="component" value="Unassembled WGS sequence"/>
</dbReference>
<dbReference type="InterPro" id="IPR016032">
    <property type="entry name" value="Sig_transdc_resp-reg_C-effctor"/>
</dbReference>
<dbReference type="GO" id="GO:0006355">
    <property type="term" value="P:regulation of DNA-templated transcription"/>
    <property type="evidence" value="ECO:0007669"/>
    <property type="project" value="InterPro"/>
</dbReference>
<reference evidence="2 3" key="1">
    <citation type="journal article" date="2011" name="J. Bacteriol.">
        <title>Genome sequence of the algicidal bacterium Kordia algicida OT-1.</title>
        <authorList>
            <person name="Lee H.S."/>
            <person name="Kang S.G."/>
            <person name="Kwon K.K."/>
            <person name="Lee J.H."/>
            <person name="Kim S.J."/>
        </authorList>
    </citation>
    <scope>NUCLEOTIDE SEQUENCE [LARGE SCALE GENOMIC DNA]</scope>
    <source>
        <strain evidence="2 3">OT-1</strain>
    </source>
</reference>
<evidence type="ECO:0000313" key="2">
    <source>
        <dbReference type="EMBL" id="EDP97201.1"/>
    </source>
</evidence>
<evidence type="ECO:0000256" key="1">
    <source>
        <dbReference type="SAM" id="Coils"/>
    </source>
</evidence>
<dbReference type="eggNOG" id="COG0457">
    <property type="taxonomic scope" value="Bacteria"/>
</dbReference>
<protein>
    <recommendedName>
        <fullName evidence="4">HTH luxR-type domain-containing protein</fullName>
    </recommendedName>
</protein>
<dbReference type="OrthoDB" id="1523128at2"/>
<dbReference type="AlphaFoldDB" id="A9DNI7"/>
<accession>A9DNI7</accession>
<gene>
    <name evidence="2" type="ORF">KAOT1_18602</name>
</gene>
<dbReference type="RefSeq" id="WP_007096252.1">
    <property type="nucleotide sequence ID" value="NZ_CP142125.1"/>
</dbReference>
<organism evidence="2 3">
    <name type="scientific">Kordia algicida OT-1</name>
    <dbReference type="NCBI Taxonomy" id="391587"/>
    <lineage>
        <taxon>Bacteria</taxon>
        <taxon>Pseudomonadati</taxon>
        <taxon>Bacteroidota</taxon>
        <taxon>Flavobacteriia</taxon>
        <taxon>Flavobacteriales</taxon>
        <taxon>Flavobacteriaceae</taxon>
        <taxon>Kordia</taxon>
    </lineage>
</organism>
<proteinExistence type="predicted"/>
<feature type="coiled-coil region" evidence="1">
    <location>
        <begin position="147"/>
        <end position="181"/>
    </location>
</feature>
<evidence type="ECO:0008006" key="4">
    <source>
        <dbReference type="Google" id="ProtNLM"/>
    </source>
</evidence>
<dbReference type="InterPro" id="IPR036388">
    <property type="entry name" value="WH-like_DNA-bd_sf"/>
</dbReference>
<dbReference type="EMBL" id="ABIB01000002">
    <property type="protein sequence ID" value="EDP97201.1"/>
    <property type="molecule type" value="Genomic_DNA"/>
</dbReference>
<dbReference type="Gene3D" id="1.10.10.10">
    <property type="entry name" value="Winged helix-like DNA-binding domain superfamily/Winged helix DNA-binding domain"/>
    <property type="match status" value="1"/>
</dbReference>
<keyword evidence="1" id="KW-0175">Coiled coil</keyword>
<dbReference type="HOGENOM" id="CLU_979285_0_0_10"/>
<sequence>MTTHENILIGSDSSASLAAILKSLQTVNQYSFITATRMSDIIQISKSVQPVLIILSFRDNQNIINSLLSYNSNFSIPLLCLRQKNEHRELKIKEHIIVFTQSFEYGVQSNHLSTNIQGILKLIQHKATSATSCTQHSLLSNDQTKDLTRFTLELDQKKAVLDKIKERIKQLYADVDASTKAQLMSIVNTIKMTRNDRKHWDDFKRYFENINPNFLKTLSEKFPCLTAKDLKYCCYLKMNMSNEDIRLILGINQESVRTHKYRLKKKMVLKKHQDLRNYLQTFAS</sequence>
<keyword evidence="3" id="KW-1185">Reference proteome</keyword>
<evidence type="ECO:0000313" key="3">
    <source>
        <dbReference type="Proteomes" id="UP000002945"/>
    </source>
</evidence>
<dbReference type="STRING" id="391587.KAOT1_18602"/>
<dbReference type="GO" id="GO:0003677">
    <property type="term" value="F:DNA binding"/>
    <property type="evidence" value="ECO:0007669"/>
    <property type="project" value="InterPro"/>
</dbReference>
<dbReference type="SUPFAM" id="SSF46894">
    <property type="entry name" value="C-terminal effector domain of the bipartite response regulators"/>
    <property type="match status" value="1"/>
</dbReference>